<dbReference type="InterPro" id="IPR001478">
    <property type="entry name" value="PDZ"/>
</dbReference>
<feature type="compositionally biased region" description="Polar residues" evidence="2">
    <location>
        <begin position="84"/>
        <end position="93"/>
    </location>
</feature>
<evidence type="ECO:0000259" key="3">
    <source>
        <dbReference type="PROSITE" id="PS50106"/>
    </source>
</evidence>
<keyword evidence="1" id="KW-0175">Coiled coil</keyword>
<protein>
    <recommendedName>
        <fullName evidence="3">PDZ domain-containing protein</fullName>
    </recommendedName>
</protein>
<feature type="region of interest" description="Disordered" evidence="2">
    <location>
        <begin position="79"/>
        <end position="112"/>
    </location>
</feature>
<evidence type="ECO:0000313" key="5">
    <source>
        <dbReference type="Proteomes" id="UP001178507"/>
    </source>
</evidence>
<evidence type="ECO:0000313" key="4">
    <source>
        <dbReference type="EMBL" id="CAJ1397930.1"/>
    </source>
</evidence>
<accession>A0AA36J1J9</accession>
<dbReference type="PROSITE" id="PS50106">
    <property type="entry name" value="PDZ"/>
    <property type="match status" value="1"/>
</dbReference>
<feature type="domain" description="PDZ" evidence="3">
    <location>
        <begin position="116"/>
        <end position="197"/>
    </location>
</feature>
<keyword evidence="5" id="KW-1185">Reference proteome</keyword>
<dbReference type="Proteomes" id="UP001178507">
    <property type="component" value="Unassembled WGS sequence"/>
</dbReference>
<sequence>MDMMGDGLGPLWPEPLKVTVEGRRSEAVLSPIGPASKVVTSDEAMLQQRIAVLEEENRTLRAAMATLRNLGEDVLRSLARPQAVSETRSTSEAESGESGVKPAPGLSGPEEAPTFTFTIRKADNTDMGLDVASSDQWQGLLVEGILPGGAVEAWNRQQDPGKVSRELRPGDVILQINNETGAEAMLRECTQKLLVKLTVKRGPRPQPPCTTKLPSPSLTFADTASPRSTWSDPLWLPNPPCFEDSPGARRILVV</sequence>
<name>A0AA36J1J9_9DINO</name>
<evidence type="ECO:0000256" key="1">
    <source>
        <dbReference type="SAM" id="Coils"/>
    </source>
</evidence>
<organism evidence="4 5">
    <name type="scientific">Effrenium voratum</name>
    <dbReference type="NCBI Taxonomy" id="2562239"/>
    <lineage>
        <taxon>Eukaryota</taxon>
        <taxon>Sar</taxon>
        <taxon>Alveolata</taxon>
        <taxon>Dinophyceae</taxon>
        <taxon>Suessiales</taxon>
        <taxon>Symbiodiniaceae</taxon>
        <taxon>Effrenium</taxon>
    </lineage>
</organism>
<dbReference type="InterPro" id="IPR036034">
    <property type="entry name" value="PDZ_sf"/>
</dbReference>
<proteinExistence type="predicted"/>
<reference evidence="4" key="1">
    <citation type="submission" date="2023-08" db="EMBL/GenBank/DDBJ databases">
        <authorList>
            <person name="Chen Y."/>
            <person name="Shah S."/>
            <person name="Dougan E. K."/>
            <person name="Thang M."/>
            <person name="Chan C."/>
        </authorList>
    </citation>
    <scope>NUCLEOTIDE SEQUENCE</scope>
</reference>
<dbReference type="EMBL" id="CAUJNA010003283">
    <property type="protein sequence ID" value="CAJ1397930.1"/>
    <property type="molecule type" value="Genomic_DNA"/>
</dbReference>
<dbReference type="AlphaFoldDB" id="A0AA36J1J9"/>
<feature type="coiled-coil region" evidence="1">
    <location>
        <begin position="43"/>
        <end position="73"/>
    </location>
</feature>
<evidence type="ECO:0000256" key="2">
    <source>
        <dbReference type="SAM" id="MobiDB-lite"/>
    </source>
</evidence>
<dbReference type="Gene3D" id="2.30.42.10">
    <property type="match status" value="1"/>
</dbReference>
<dbReference type="SUPFAM" id="SSF50156">
    <property type="entry name" value="PDZ domain-like"/>
    <property type="match status" value="1"/>
</dbReference>
<gene>
    <name evidence="4" type="ORF">EVOR1521_LOCUS21844</name>
</gene>
<comment type="caution">
    <text evidence="4">The sequence shown here is derived from an EMBL/GenBank/DDBJ whole genome shotgun (WGS) entry which is preliminary data.</text>
</comment>